<name>A0A0F9VBV7_9ZZZZ</name>
<organism evidence="2">
    <name type="scientific">marine sediment metagenome</name>
    <dbReference type="NCBI Taxonomy" id="412755"/>
    <lineage>
        <taxon>unclassified sequences</taxon>
        <taxon>metagenomes</taxon>
        <taxon>ecological metagenomes</taxon>
    </lineage>
</organism>
<dbReference type="EMBL" id="LAZR01000391">
    <property type="protein sequence ID" value="KKN71041.1"/>
    <property type="molecule type" value="Genomic_DNA"/>
</dbReference>
<comment type="caution">
    <text evidence="2">The sequence shown here is derived from an EMBL/GenBank/DDBJ whole genome shotgun (WGS) entry which is preliminary data.</text>
</comment>
<dbReference type="AlphaFoldDB" id="A0A0F9VBV7"/>
<proteinExistence type="predicted"/>
<gene>
    <name evidence="2" type="ORF">LCGC14_0424580</name>
</gene>
<sequence length="151" mass="16695">MTISKRGEIDLELDGETYTMVFKYETLMAIEDAFGGTSIDDLFLSGNISRSALAEGIRCGLEKGYRKKTRKQIARLIGATVEDDENAYNKITRAVVKGVLIANGASKTQIEELDREIDEELGKLEPIKKLKKELDNEDPTKAPPVQLTSTG</sequence>
<feature type="compositionally biased region" description="Basic and acidic residues" evidence="1">
    <location>
        <begin position="130"/>
        <end position="140"/>
    </location>
</feature>
<evidence type="ECO:0000256" key="1">
    <source>
        <dbReference type="SAM" id="MobiDB-lite"/>
    </source>
</evidence>
<protein>
    <submittedName>
        <fullName evidence="2">Uncharacterized protein</fullName>
    </submittedName>
</protein>
<evidence type="ECO:0000313" key="2">
    <source>
        <dbReference type="EMBL" id="KKN71041.1"/>
    </source>
</evidence>
<reference evidence="2" key="1">
    <citation type="journal article" date="2015" name="Nature">
        <title>Complex archaea that bridge the gap between prokaryotes and eukaryotes.</title>
        <authorList>
            <person name="Spang A."/>
            <person name="Saw J.H."/>
            <person name="Jorgensen S.L."/>
            <person name="Zaremba-Niedzwiedzka K."/>
            <person name="Martijn J."/>
            <person name="Lind A.E."/>
            <person name="van Eijk R."/>
            <person name="Schleper C."/>
            <person name="Guy L."/>
            <person name="Ettema T.J."/>
        </authorList>
    </citation>
    <scope>NUCLEOTIDE SEQUENCE</scope>
</reference>
<accession>A0A0F9VBV7</accession>
<feature type="region of interest" description="Disordered" evidence="1">
    <location>
        <begin position="130"/>
        <end position="151"/>
    </location>
</feature>